<organism evidence="9 10">
    <name type="scientific">Stylophora pistillata</name>
    <name type="common">Smooth cauliflower coral</name>
    <dbReference type="NCBI Taxonomy" id="50429"/>
    <lineage>
        <taxon>Eukaryota</taxon>
        <taxon>Metazoa</taxon>
        <taxon>Cnidaria</taxon>
        <taxon>Anthozoa</taxon>
        <taxon>Hexacorallia</taxon>
        <taxon>Scleractinia</taxon>
        <taxon>Astrocoeniina</taxon>
        <taxon>Pocilloporidae</taxon>
        <taxon>Stylophora</taxon>
    </lineage>
</organism>
<evidence type="ECO:0000256" key="3">
    <source>
        <dbReference type="ARBA" id="ARBA00022837"/>
    </source>
</evidence>
<evidence type="ECO:0000256" key="1">
    <source>
        <dbReference type="ARBA" id="ARBA00022723"/>
    </source>
</evidence>
<dbReference type="Pfam" id="PF00147">
    <property type="entry name" value="Fibrinogen_C"/>
    <property type="match status" value="1"/>
</dbReference>
<evidence type="ECO:0000259" key="7">
    <source>
        <dbReference type="PROSITE" id="PS50948"/>
    </source>
</evidence>
<dbReference type="PANTHER" id="PTHR16146">
    <property type="entry name" value="INTELECTIN"/>
    <property type="match status" value="1"/>
</dbReference>
<evidence type="ECO:0000313" key="9">
    <source>
        <dbReference type="EMBL" id="PFX14335.1"/>
    </source>
</evidence>
<dbReference type="PROSITE" id="PS00022">
    <property type="entry name" value="EGF_1"/>
    <property type="match status" value="1"/>
</dbReference>
<keyword evidence="3" id="KW-0106">Calcium</keyword>
<name>A0A2B4RDG4_STYPI</name>
<keyword evidence="1" id="KW-0479">Metal-binding</keyword>
<feature type="domain" description="Fibrinogen C-terminal" evidence="8">
    <location>
        <begin position="141"/>
        <end position="186"/>
    </location>
</feature>
<keyword evidence="5" id="KW-0245">EGF-like domain</keyword>
<dbReference type="Proteomes" id="UP000225706">
    <property type="component" value="Unassembled WGS sequence"/>
</dbReference>
<proteinExistence type="predicted"/>
<dbReference type="GO" id="GO:0046872">
    <property type="term" value="F:metal ion binding"/>
    <property type="evidence" value="ECO:0007669"/>
    <property type="project" value="UniProtKB-KW"/>
</dbReference>
<dbReference type="PROSITE" id="PS01186">
    <property type="entry name" value="EGF_2"/>
    <property type="match status" value="1"/>
</dbReference>
<dbReference type="NCBIfam" id="NF040941">
    <property type="entry name" value="GGGWT_bact"/>
    <property type="match status" value="1"/>
</dbReference>
<dbReference type="AlphaFoldDB" id="A0A2B4RDG4"/>
<evidence type="ECO:0000259" key="8">
    <source>
        <dbReference type="PROSITE" id="PS51406"/>
    </source>
</evidence>
<dbReference type="PANTHER" id="PTHR16146:SF46">
    <property type="entry name" value="INTELECTIN-1A-RELATED"/>
    <property type="match status" value="1"/>
</dbReference>
<accession>A0A2B4RDG4</accession>
<dbReference type="SMART" id="SM00181">
    <property type="entry name" value="EGF"/>
    <property type="match status" value="1"/>
</dbReference>
<dbReference type="InterPro" id="IPR003609">
    <property type="entry name" value="Pan_app"/>
</dbReference>
<feature type="disulfide bond" evidence="5">
    <location>
        <begin position="132"/>
        <end position="141"/>
    </location>
</feature>
<keyword evidence="10" id="KW-1185">Reference proteome</keyword>
<dbReference type="Gene3D" id="3.90.215.10">
    <property type="entry name" value="Gamma Fibrinogen, chain A, domain 1"/>
    <property type="match status" value="1"/>
</dbReference>
<keyword evidence="4 5" id="KW-1015">Disulfide bond</keyword>
<dbReference type="InterPro" id="IPR002181">
    <property type="entry name" value="Fibrinogen_a/b/g_C_dom"/>
</dbReference>
<dbReference type="PROSITE" id="PS51406">
    <property type="entry name" value="FIBRINOGEN_C_2"/>
    <property type="match status" value="1"/>
</dbReference>
<comment type="caution">
    <text evidence="9">The sequence shown here is derived from an EMBL/GenBank/DDBJ whole genome shotgun (WGS) entry which is preliminary data.</text>
</comment>
<comment type="caution">
    <text evidence="5">Lacks conserved residue(s) required for the propagation of feature annotation.</text>
</comment>
<evidence type="ECO:0000259" key="6">
    <source>
        <dbReference type="PROSITE" id="PS50026"/>
    </source>
</evidence>
<evidence type="ECO:0000256" key="4">
    <source>
        <dbReference type="ARBA" id="ARBA00023157"/>
    </source>
</evidence>
<dbReference type="PROSITE" id="PS50948">
    <property type="entry name" value="PAN"/>
    <property type="match status" value="1"/>
</dbReference>
<dbReference type="Gene3D" id="2.10.25.10">
    <property type="entry name" value="Laminin"/>
    <property type="match status" value="1"/>
</dbReference>
<evidence type="ECO:0000256" key="5">
    <source>
        <dbReference type="PROSITE-ProRule" id="PRU00076"/>
    </source>
</evidence>
<dbReference type="OrthoDB" id="6129242at2759"/>
<dbReference type="GO" id="GO:0005615">
    <property type="term" value="C:extracellular space"/>
    <property type="evidence" value="ECO:0007669"/>
    <property type="project" value="TreeGrafter"/>
</dbReference>
<dbReference type="EMBL" id="LSMT01000796">
    <property type="protein sequence ID" value="PFX14335.1"/>
    <property type="molecule type" value="Genomic_DNA"/>
</dbReference>
<dbReference type="GO" id="GO:0070492">
    <property type="term" value="F:oligosaccharide binding"/>
    <property type="evidence" value="ECO:0007669"/>
    <property type="project" value="TreeGrafter"/>
</dbReference>
<sequence length="354" mass="39518">MAKSTAIWQSTFMRHAQANSNECRDILFNPDSKDKYLRNHIIKTVPVKSKISCELICYNDPNCVSYNYGPVLSETPLCEVNNSTHLQASSGNFINRNGYSYRGIENPCGSSPCQSNSTCQAGFTSKGYRCVCSQGFGGENCEQVILPQNCSEAPKETGVYKISIHGSDPFPVYCDQTSDGGGWTMIFKYIGGMSSSPTGDALWSSFDTLSENLIAALDTTANYQGHYKNRLVQSWQTFNPQEVRVVLYTNGAEVISMKFNARGTTNLDWFSENNLLQSPWTDLKNAVNIYIFRINGDGVRNFEITAYYNGCPNDAGWFLITGSYCDWEKFHLVPGILYSKKTHNITWNNNQVGG</sequence>
<dbReference type="SUPFAM" id="SSF56496">
    <property type="entry name" value="Fibrinogen C-terminal domain-like"/>
    <property type="match status" value="1"/>
</dbReference>
<feature type="domain" description="EGF-like" evidence="6">
    <location>
        <begin position="104"/>
        <end position="142"/>
    </location>
</feature>
<protein>
    <submittedName>
        <fullName evidence="9">Uncharacterized protein</fullName>
    </submittedName>
</protein>
<feature type="disulfide bond" evidence="5">
    <location>
        <begin position="113"/>
        <end position="130"/>
    </location>
</feature>
<gene>
    <name evidence="9" type="ORF">AWC38_SpisGene21514</name>
</gene>
<dbReference type="InterPro" id="IPR000742">
    <property type="entry name" value="EGF"/>
</dbReference>
<dbReference type="SUPFAM" id="SSF57196">
    <property type="entry name" value="EGF/Laminin"/>
    <property type="match status" value="1"/>
</dbReference>
<keyword evidence="2" id="KW-0430">Lectin</keyword>
<dbReference type="CDD" id="cd00054">
    <property type="entry name" value="EGF_CA"/>
    <property type="match status" value="1"/>
</dbReference>
<reference evidence="10" key="1">
    <citation type="journal article" date="2017" name="bioRxiv">
        <title>Comparative analysis of the genomes of Stylophora pistillata and Acropora digitifera provides evidence for extensive differences between species of corals.</title>
        <authorList>
            <person name="Voolstra C.R."/>
            <person name="Li Y."/>
            <person name="Liew Y.J."/>
            <person name="Baumgarten S."/>
            <person name="Zoccola D."/>
            <person name="Flot J.-F."/>
            <person name="Tambutte S."/>
            <person name="Allemand D."/>
            <person name="Aranda M."/>
        </authorList>
    </citation>
    <scope>NUCLEOTIDE SEQUENCE [LARGE SCALE GENOMIC DNA]</scope>
</reference>
<dbReference type="PROSITE" id="PS50026">
    <property type="entry name" value="EGF_3"/>
    <property type="match status" value="1"/>
</dbReference>
<dbReference type="InterPro" id="IPR036056">
    <property type="entry name" value="Fibrinogen-like_C"/>
</dbReference>
<dbReference type="InterPro" id="IPR014716">
    <property type="entry name" value="Fibrinogen_a/b/g_C_1"/>
</dbReference>
<evidence type="ECO:0000256" key="2">
    <source>
        <dbReference type="ARBA" id="ARBA00022734"/>
    </source>
</evidence>
<evidence type="ECO:0000313" key="10">
    <source>
        <dbReference type="Proteomes" id="UP000225706"/>
    </source>
</evidence>
<feature type="domain" description="Apple" evidence="7">
    <location>
        <begin position="23"/>
        <end position="98"/>
    </location>
</feature>
<dbReference type="Pfam" id="PF00024">
    <property type="entry name" value="PAN_1"/>
    <property type="match status" value="1"/>
</dbReference>